<gene>
    <name evidence="2" type="ORF">SAMN04488691_104164</name>
</gene>
<feature type="domain" description="UDP-N-acetylglucosamine 2-epimerase" evidence="1">
    <location>
        <begin position="27"/>
        <end position="358"/>
    </location>
</feature>
<dbReference type="PANTHER" id="PTHR43174:SF1">
    <property type="entry name" value="UDP-N-ACETYLGLUCOSAMINE 2-EPIMERASE"/>
    <property type="match status" value="1"/>
</dbReference>
<accession>A0A1H7PQV0</accession>
<dbReference type="SUPFAM" id="SSF53756">
    <property type="entry name" value="UDP-Glycosyltransferase/glycogen phosphorylase"/>
    <property type="match status" value="1"/>
</dbReference>
<proteinExistence type="predicted"/>
<dbReference type="Gene3D" id="3.40.50.2000">
    <property type="entry name" value="Glycogen Phosphorylase B"/>
    <property type="match status" value="2"/>
</dbReference>
<dbReference type="CDD" id="cd03786">
    <property type="entry name" value="GTB_UDP-GlcNAc_2-Epimerase"/>
    <property type="match status" value="1"/>
</dbReference>
<dbReference type="InterPro" id="IPR029767">
    <property type="entry name" value="WecB-like"/>
</dbReference>
<dbReference type="OrthoDB" id="7018at2157"/>
<dbReference type="Pfam" id="PF02350">
    <property type="entry name" value="Epimerase_2"/>
    <property type="match status" value="1"/>
</dbReference>
<dbReference type="NCBIfam" id="TIGR00236">
    <property type="entry name" value="wecB"/>
    <property type="match status" value="1"/>
</dbReference>
<reference evidence="2 3" key="1">
    <citation type="submission" date="2016-10" db="EMBL/GenBank/DDBJ databases">
        <authorList>
            <person name="de Groot N.N."/>
        </authorList>
    </citation>
    <scope>NUCLEOTIDE SEQUENCE [LARGE SCALE GENOMIC DNA]</scope>
    <source>
        <strain evidence="2 3">CDM_5</strain>
    </source>
</reference>
<evidence type="ECO:0000313" key="2">
    <source>
        <dbReference type="EMBL" id="SEL37979.1"/>
    </source>
</evidence>
<dbReference type="EMBL" id="FOAD01000004">
    <property type="protein sequence ID" value="SEL37979.1"/>
    <property type="molecule type" value="Genomic_DNA"/>
</dbReference>
<evidence type="ECO:0000313" key="3">
    <source>
        <dbReference type="Proteomes" id="UP000183894"/>
    </source>
</evidence>
<dbReference type="PANTHER" id="PTHR43174">
    <property type="entry name" value="UDP-N-ACETYLGLUCOSAMINE 2-EPIMERASE"/>
    <property type="match status" value="1"/>
</dbReference>
<protein>
    <submittedName>
        <fullName evidence="2">UDP-N-acetylglucosamine 2-epimerase (Non-hydrolysing)</fullName>
    </submittedName>
</protein>
<dbReference type="Proteomes" id="UP000183894">
    <property type="component" value="Unassembled WGS sequence"/>
</dbReference>
<sequence length="369" mass="39798">MTTPQSVAIVLGTRPEIIKFAPIIDACERRGVRCLIVHTGQHYSPDLDSVFFEELELPEPEYNLGVGSGSHGIQTGTMLASIESVFLDEEPDVVLVQGDTNSTLAGALAAVKLGIPVGHVEAGLRSYDREMPEEINRVVVDHVADFCFPPTPDAADILESEHVPGSIHVTGNTIVDAIHSYRDVAARKSDVLDRLDLEPGDFYLLTAHRAENVDDAERFASMLDGVARVVESTGREAIYPIHPRSKARLVEFDIDVPEGIRVVEPLPFLDFLRLESTTALAFTDSGGVQEETCILGVPCVTMRYSTERPETVHVGANCVAGTDAADIVDAAEIMLGKDGSWPVPFGDGDAAERIMDALAVPDAKSEVAQ</sequence>
<dbReference type="RefSeq" id="WP_074793791.1">
    <property type="nucleotide sequence ID" value="NZ_FOAD01000004.1"/>
</dbReference>
<dbReference type="InterPro" id="IPR003331">
    <property type="entry name" value="UDP_GlcNAc_Epimerase_2_dom"/>
</dbReference>
<evidence type="ECO:0000259" key="1">
    <source>
        <dbReference type="Pfam" id="PF02350"/>
    </source>
</evidence>
<organism evidence="2 3">
    <name type="scientific">Haloferax larsenii</name>
    <dbReference type="NCBI Taxonomy" id="302484"/>
    <lineage>
        <taxon>Archaea</taxon>
        <taxon>Methanobacteriati</taxon>
        <taxon>Methanobacteriota</taxon>
        <taxon>Stenosarchaea group</taxon>
        <taxon>Halobacteria</taxon>
        <taxon>Halobacteriales</taxon>
        <taxon>Haloferacaceae</taxon>
        <taxon>Haloferax</taxon>
    </lineage>
</organism>
<dbReference type="AlphaFoldDB" id="A0A1H7PQV0"/>
<name>A0A1H7PQV0_HALLR</name>